<evidence type="ECO:0000256" key="7">
    <source>
        <dbReference type="PROSITE-ProRule" id="PRU00552"/>
    </source>
</evidence>
<keyword evidence="5 8" id="KW-0067">ATP-binding</keyword>
<proteinExistence type="inferred from homology"/>
<dbReference type="RefSeq" id="WP_031575177.1">
    <property type="nucleotide sequence ID" value="NZ_DAMANS010000010.1"/>
</dbReference>
<evidence type="ECO:0000259" key="9">
    <source>
        <dbReference type="PROSITE" id="PS51192"/>
    </source>
</evidence>
<organism evidence="12 13">
    <name type="scientific">Proteiniclasticum ruminis</name>
    <dbReference type="NCBI Taxonomy" id="398199"/>
    <lineage>
        <taxon>Bacteria</taxon>
        <taxon>Bacillati</taxon>
        <taxon>Bacillota</taxon>
        <taxon>Clostridia</taxon>
        <taxon>Eubacteriales</taxon>
        <taxon>Clostridiaceae</taxon>
        <taxon>Proteiniclasticum</taxon>
    </lineage>
</organism>
<dbReference type="PROSITE" id="PS51192">
    <property type="entry name" value="HELICASE_ATP_BIND_1"/>
    <property type="match status" value="1"/>
</dbReference>
<evidence type="ECO:0000256" key="4">
    <source>
        <dbReference type="ARBA" id="ARBA00022806"/>
    </source>
</evidence>
<reference evidence="12 13" key="1">
    <citation type="submission" date="2016-10" db="EMBL/GenBank/DDBJ databases">
        <authorList>
            <person name="de Groot N.N."/>
        </authorList>
    </citation>
    <scope>NUCLEOTIDE SEQUENCE [LARGE SCALE GENOMIC DNA]</scope>
    <source>
        <strain evidence="12 13">CGMCC 1.5058</strain>
    </source>
</reference>
<dbReference type="InterPro" id="IPR012677">
    <property type="entry name" value="Nucleotide-bd_a/b_plait_sf"/>
</dbReference>
<keyword evidence="4 8" id="KW-0347">Helicase</keyword>
<protein>
    <submittedName>
        <fullName evidence="12">ATP-dependent RNA helicase DeaD</fullName>
    </submittedName>
</protein>
<keyword evidence="3 8" id="KW-0378">Hydrolase</keyword>
<evidence type="ECO:0000313" key="12">
    <source>
        <dbReference type="EMBL" id="SDI58779.1"/>
    </source>
</evidence>
<dbReference type="InterPro" id="IPR050547">
    <property type="entry name" value="DEAD_box_RNA_helicases"/>
</dbReference>
<sequence>MEEIKFVQLGLSEAVEKGIAAMGYEVPSDIQREVIPIILEGKDVIGQAQTGTGKTLAFSAPMLSMMEKKNSVSAIILAPTRELAMQVSEEIERIAKFTGFKHLAVYGGSSIDTQIRTLRRGVDIVVGTPGRVIDLMERKVLKLQDVDFLVLDEADEMLNMGFVEDIEKIMAGTSEDKQTMLFSATMPDEYKRLSKKYMSEDRVHIKIAVNSMTVSTVSQYYYEVREQYRLETLCRIMDTEDMESVLVFCRTKRGVDDLVTSLGERGYNAAGMHGDMTQNVRIATLKKFKERKLKFLVATDVAARGIDIDNLSHVVNYDLPQDIESYVHRIGRTGRAKREGIAYSLVSGREIGFLRQIEKVTKSKIVKRDIPTVEDIFKAKNDRFKDKVVVELSQKGYERFYPIIEELKETFNVEDIAAALMHSLYKDELSFDYKVNVLEAPKKYVRLFVTVGSMDKLTPKKLIDFITYNTKLKPDSIGTVDIMTKFSFVDVLQGAEREIVENLNGKKLSGRKAKFEVAAQKRRR</sequence>
<dbReference type="Pfam" id="PF25399">
    <property type="entry name" value="DeaD_dimer"/>
    <property type="match status" value="1"/>
</dbReference>
<dbReference type="InterPro" id="IPR014014">
    <property type="entry name" value="RNA_helicase_DEAD_Q_motif"/>
</dbReference>
<dbReference type="InterPro" id="IPR005580">
    <property type="entry name" value="DbpA/CsdA_RNA-bd_dom"/>
</dbReference>
<dbReference type="CDD" id="cd12252">
    <property type="entry name" value="RRM_DbpA"/>
    <property type="match status" value="1"/>
</dbReference>
<dbReference type="PROSITE" id="PS00039">
    <property type="entry name" value="DEAD_ATP_HELICASE"/>
    <property type="match status" value="1"/>
</dbReference>
<dbReference type="GO" id="GO:0016787">
    <property type="term" value="F:hydrolase activity"/>
    <property type="evidence" value="ECO:0007669"/>
    <property type="project" value="UniProtKB-KW"/>
</dbReference>
<dbReference type="EMBL" id="FNDZ01000003">
    <property type="protein sequence ID" value="SDI58779.1"/>
    <property type="molecule type" value="Genomic_DNA"/>
</dbReference>
<dbReference type="InterPro" id="IPR014001">
    <property type="entry name" value="Helicase_ATP-bd"/>
</dbReference>
<dbReference type="PROSITE" id="PS51194">
    <property type="entry name" value="HELICASE_CTER"/>
    <property type="match status" value="1"/>
</dbReference>
<gene>
    <name evidence="12" type="ORF">SAMN05421804_103175</name>
</gene>
<accession>A0A1G8LSV5</accession>
<dbReference type="InterPro" id="IPR000629">
    <property type="entry name" value="RNA-helicase_DEAD-box_CS"/>
</dbReference>
<dbReference type="Gene3D" id="3.30.70.330">
    <property type="match status" value="1"/>
</dbReference>
<keyword evidence="1" id="KW-0963">Cytoplasm</keyword>
<dbReference type="CDD" id="cd18787">
    <property type="entry name" value="SF2_C_DEAD"/>
    <property type="match status" value="1"/>
</dbReference>
<evidence type="ECO:0000256" key="5">
    <source>
        <dbReference type="ARBA" id="ARBA00022840"/>
    </source>
</evidence>
<dbReference type="GO" id="GO:0005829">
    <property type="term" value="C:cytosol"/>
    <property type="evidence" value="ECO:0007669"/>
    <property type="project" value="TreeGrafter"/>
</dbReference>
<keyword evidence="2 8" id="KW-0547">Nucleotide-binding</keyword>
<dbReference type="PROSITE" id="PS51195">
    <property type="entry name" value="Q_MOTIF"/>
    <property type="match status" value="1"/>
</dbReference>
<evidence type="ECO:0000256" key="3">
    <source>
        <dbReference type="ARBA" id="ARBA00022801"/>
    </source>
</evidence>
<feature type="domain" description="Helicase ATP-binding" evidence="9">
    <location>
        <begin position="35"/>
        <end position="204"/>
    </location>
</feature>
<evidence type="ECO:0000259" key="11">
    <source>
        <dbReference type="PROSITE" id="PS51195"/>
    </source>
</evidence>
<evidence type="ECO:0000256" key="1">
    <source>
        <dbReference type="ARBA" id="ARBA00022490"/>
    </source>
</evidence>
<name>A0A1G8LSV5_9CLOT</name>
<comment type="similarity">
    <text evidence="8">Belongs to the DEAD box helicase family.</text>
</comment>
<feature type="domain" description="Helicase C-terminal" evidence="10">
    <location>
        <begin position="216"/>
        <end position="377"/>
    </location>
</feature>
<dbReference type="Proteomes" id="UP000183255">
    <property type="component" value="Unassembled WGS sequence"/>
</dbReference>
<dbReference type="Pfam" id="PF00270">
    <property type="entry name" value="DEAD"/>
    <property type="match status" value="1"/>
</dbReference>
<dbReference type="SMART" id="SM00487">
    <property type="entry name" value="DEXDc"/>
    <property type="match status" value="1"/>
</dbReference>
<dbReference type="AlphaFoldDB" id="A0A1G8LSV5"/>
<dbReference type="SUPFAM" id="SSF52540">
    <property type="entry name" value="P-loop containing nucleoside triphosphate hydrolases"/>
    <property type="match status" value="1"/>
</dbReference>
<dbReference type="PANTHER" id="PTHR47963:SF5">
    <property type="entry name" value="DEAD-BOX ATP-DEPENDENT RNA HELICASE CSHA"/>
    <property type="match status" value="1"/>
</dbReference>
<dbReference type="InterPro" id="IPR044742">
    <property type="entry name" value="DEAD/DEAH_RhlB"/>
</dbReference>
<dbReference type="PANTHER" id="PTHR47963">
    <property type="entry name" value="DEAD-BOX ATP-DEPENDENT RNA HELICASE 47, MITOCHONDRIAL"/>
    <property type="match status" value="1"/>
</dbReference>
<dbReference type="GO" id="GO:0009409">
    <property type="term" value="P:response to cold"/>
    <property type="evidence" value="ECO:0007669"/>
    <property type="project" value="TreeGrafter"/>
</dbReference>
<dbReference type="GO" id="GO:0005524">
    <property type="term" value="F:ATP binding"/>
    <property type="evidence" value="ECO:0007669"/>
    <property type="project" value="UniProtKB-KW"/>
</dbReference>
<dbReference type="GO" id="GO:0003724">
    <property type="term" value="F:RNA helicase activity"/>
    <property type="evidence" value="ECO:0007669"/>
    <property type="project" value="InterPro"/>
</dbReference>
<feature type="domain" description="DEAD-box RNA helicase Q" evidence="11">
    <location>
        <begin position="4"/>
        <end position="32"/>
    </location>
</feature>
<dbReference type="GO" id="GO:0033592">
    <property type="term" value="F:RNA strand annealing activity"/>
    <property type="evidence" value="ECO:0007669"/>
    <property type="project" value="TreeGrafter"/>
</dbReference>
<dbReference type="GO" id="GO:0005840">
    <property type="term" value="C:ribosome"/>
    <property type="evidence" value="ECO:0007669"/>
    <property type="project" value="TreeGrafter"/>
</dbReference>
<dbReference type="CDD" id="cd00268">
    <property type="entry name" value="DEADc"/>
    <property type="match status" value="1"/>
</dbReference>
<evidence type="ECO:0000259" key="10">
    <source>
        <dbReference type="PROSITE" id="PS51194"/>
    </source>
</evidence>
<evidence type="ECO:0000256" key="6">
    <source>
        <dbReference type="ARBA" id="ARBA00023016"/>
    </source>
</evidence>
<dbReference type="InterPro" id="IPR057325">
    <property type="entry name" value="DeaD_dimer"/>
</dbReference>
<evidence type="ECO:0000256" key="2">
    <source>
        <dbReference type="ARBA" id="ARBA00022741"/>
    </source>
</evidence>
<dbReference type="Pfam" id="PF03880">
    <property type="entry name" value="DbpA"/>
    <property type="match status" value="1"/>
</dbReference>
<keyword evidence="6" id="KW-0346">Stress response</keyword>
<dbReference type="Pfam" id="PF00271">
    <property type="entry name" value="Helicase_C"/>
    <property type="match status" value="1"/>
</dbReference>
<dbReference type="InterPro" id="IPR001650">
    <property type="entry name" value="Helicase_C-like"/>
</dbReference>
<evidence type="ECO:0000313" key="13">
    <source>
        <dbReference type="Proteomes" id="UP000183255"/>
    </source>
</evidence>
<dbReference type="InterPro" id="IPR027417">
    <property type="entry name" value="P-loop_NTPase"/>
</dbReference>
<dbReference type="SMART" id="SM00490">
    <property type="entry name" value="HELICc"/>
    <property type="match status" value="1"/>
</dbReference>
<dbReference type="Gene3D" id="3.40.50.300">
    <property type="entry name" value="P-loop containing nucleotide triphosphate hydrolases"/>
    <property type="match status" value="2"/>
</dbReference>
<dbReference type="InterPro" id="IPR011545">
    <property type="entry name" value="DEAD/DEAH_box_helicase_dom"/>
</dbReference>
<feature type="short sequence motif" description="Q motif" evidence="7">
    <location>
        <begin position="4"/>
        <end position="32"/>
    </location>
</feature>
<evidence type="ECO:0000256" key="8">
    <source>
        <dbReference type="RuleBase" id="RU000492"/>
    </source>
</evidence>